<dbReference type="EMBL" id="JAIWYP010000007">
    <property type="protein sequence ID" value="KAH3794230.1"/>
    <property type="molecule type" value="Genomic_DNA"/>
</dbReference>
<feature type="region of interest" description="Disordered" evidence="2">
    <location>
        <begin position="657"/>
        <end position="739"/>
    </location>
</feature>
<feature type="compositionally biased region" description="Basic and acidic residues" evidence="2">
    <location>
        <begin position="700"/>
        <end position="727"/>
    </location>
</feature>
<dbReference type="Pfam" id="PF03281">
    <property type="entry name" value="Mab-21"/>
    <property type="match status" value="1"/>
</dbReference>
<dbReference type="PANTHER" id="PTHR10656:SF69">
    <property type="entry name" value="MAB-21-LIKE HHH_H2TH-LIKE DOMAIN-CONTAINING PROTEIN"/>
    <property type="match status" value="1"/>
</dbReference>
<gene>
    <name evidence="5" type="ORF">DPMN_147761</name>
</gene>
<reference evidence="5" key="1">
    <citation type="journal article" date="2019" name="bioRxiv">
        <title>The Genome of the Zebra Mussel, Dreissena polymorpha: A Resource for Invasive Species Research.</title>
        <authorList>
            <person name="McCartney M.A."/>
            <person name="Auch B."/>
            <person name="Kono T."/>
            <person name="Mallez S."/>
            <person name="Zhang Y."/>
            <person name="Obille A."/>
            <person name="Becker A."/>
            <person name="Abrahante J.E."/>
            <person name="Garbe J."/>
            <person name="Badalamenti J.P."/>
            <person name="Herman A."/>
            <person name="Mangelson H."/>
            <person name="Liachko I."/>
            <person name="Sullivan S."/>
            <person name="Sone E.D."/>
            <person name="Koren S."/>
            <person name="Silverstein K.A.T."/>
            <person name="Beckman K.B."/>
            <person name="Gohl D.M."/>
        </authorList>
    </citation>
    <scope>NUCLEOTIDE SEQUENCE</scope>
    <source>
        <strain evidence="5">Duluth1</strain>
        <tissue evidence="5">Whole animal</tissue>
    </source>
</reference>
<organism evidence="5 6">
    <name type="scientific">Dreissena polymorpha</name>
    <name type="common">Zebra mussel</name>
    <name type="synonym">Mytilus polymorpha</name>
    <dbReference type="NCBI Taxonomy" id="45954"/>
    <lineage>
        <taxon>Eukaryota</taxon>
        <taxon>Metazoa</taxon>
        <taxon>Spiralia</taxon>
        <taxon>Lophotrochozoa</taxon>
        <taxon>Mollusca</taxon>
        <taxon>Bivalvia</taxon>
        <taxon>Autobranchia</taxon>
        <taxon>Heteroconchia</taxon>
        <taxon>Euheterodonta</taxon>
        <taxon>Imparidentia</taxon>
        <taxon>Neoheterodontei</taxon>
        <taxon>Myida</taxon>
        <taxon>Dreissenoidea</taxon>
        <taxon>Dreissenidae</taxon>
        <taxon>Dreissena</taxon>
    </lineage>
</organism>
<accession>A0A9D4F8H4</accession>
<evidence type="ECO:0000313" key="6">
    <source>
        <dbReference type="Proteomes" id="UP000828390"/>
    </source>
</evidence>
<feature type="region of interest" description="Disordered" evidence="2">
    <location>
        <begin position="1"/>
        <end position="21"/>
    </location>
</feature>
<evidence type="ECO:0000259" key="4">
    <source>
        <dbReference type="Pfam" id="PF20266"/>
    </source>
</evidence>
<dbReference type="SMART" id="SM01265">
    <property type="entry name" value="Mab-21"/>
    <property type="match status" value="1"/>
</dbReference>
<protein>
    <recommendedName>
        <fullName evidence="7">Mab-21-like HhH/H2TH-like domain-containing protein</fullName>
    </recommendedName>
</protein>
<comment type="caution">
    <text evidence="5">The sequence shown here is derived from an EMBL/GenBank/DDBJ whole genome shotgun (WGS) entry which is preliminary data.</text>
</comment>
<feature type="compositionally biased region" description="Basic and acidic residues" evidence="2">
    <location>
        <begin position="670"/>
        <end position="688"/>
    </location>
</feature>
<feature type="region of interest" description="Disordered" evidence="2">
    <location>
        <begin position="829"/>
        <end position="880"/>
    </location>
</feature>
<sequence length="967" mass="109725">MEHKRTQSTQNNGTDSNGECSESTDMFTLASQIDSSLNSKIKTLLKDVTVFNACLQFFNSDILVPVGSSQDGSKVNVPGDGGDVDILLISKTVVLDESLLEYDRRYPAFLRVRGDNTHSKLFKWKRLVEGVYVPVNVLKNLERRIYGLMRFFVSAISRPGISSEGECLNTFKESAVGLEIAALDGSDALSIADIPENRVNQWKIILKFVHSVLEMCNAMAHKCDPHDVCNAQSPKSFSNVAEGVTNAGKKVADLLRYFNDDKVDSKMRNEIREPETKTDPIYGSSFCNETAIGETTELPKLMTADIVPAFSIQGWPRVAREWITRQRKWPQKETVMKIVQIGCQIVAKRPLFAELNGDRNNENHSPEVDENDTCFRLSFSQCELALAKQLSEVPLLCWKILKAYQKAFLRTEPPVLTSYHWKTVLFWIREDTDDSFWSKGNLLNCVIKALDFMINCLKDRFLPVYFVREENLITGCRDDLVVKSLIKVSDIRREPSKFLSMFLKDPPKPDLYIISKEKINEYLSTECQQNIVEDICDDLMYGWWTSLPFPTTEDGIQFNGERYDSHRRRIPYVFRNWMQLIKSETVCDADTRLKQLILTGVDSFTENVLTFIKDENSAEADVEIEQVIYSRQQDTKLTKAPESQVWDMPAMATIQKDHTRLTNDSATADADPHNSKEIDEDQVSRVEDSAMSSYSPCQKVKTDDDHNERPQTEEILGDKSTHSDCQKKSTIQSPDSPRKSVNAFVEILHELFQPVSEERDEENNDGECTSGVDFRSFARKFVRNFQNQLSEKNYYNHDNMTDPCKTSNPTRVLCSEYNVHDFEDIAEDKGSSLEASKTSSAKTYDALSPEVKKGVDPNKPPHISEESVGGKSSHAEDSTKFNTPSADILSRKMEAGVNLVNDFVRLVYDGENKDEEVRESGFFGFAGNFLRNCQTLLGEEKIDTCDNETDLCKDSKPTKAPCDFDLD</sequence>
<dbReference type="Proteomes" id="UP000828390">
    <property type="component" value="Unassembled WGS sequence"/>
</dbReference>
<feature type="compositionally biased region" description="Polar residues" evidence="2">
    <location>
        <begin position="833"/>
        <end position="842"/>
    </location>
</feature>
<name>A0A9D4F8H4_DREPO</name>
<feature type="domain" description="Mab-21-like nucleotidyltransferase" evidence="3">
    <location>
        <begin position="242"/>
        <end position="386"/>
    </location>
</feature>
<evidence type="ECO:0000259" key="3">
    <source>
        <dbReference type="Pfam" id="PF03281"/>
    </source>
</evidence>
<reference evidence="5" key="2">
    <citation type="submission" date="2020-11" db="EMBL/GenBank/DDBJ databases">
        <authorList>
            <person name="McCartney M.A."/>
            <person name="Auch B."/>
            <person name="Kono T."/>
            <person name="Mallez S."/>
            <person name="Becker A."/>
            <person name="Gohl D.M."/>
            <person name="Silverstein K.A.T."/>
            <person name="Koren S."/>
            <person name="Bechman K.B."/>
            <person name="Herman A."/>
            <person name="Abrahante J.E."/>
            <person name="Garbe J."/>
        </authorList>
    </citation>
    <scope>NUCLEOTIDE SEQUENCE</scope>
    <source>
        <strain evidence="5">Duluth1</strain>
        <tissue evidence="5">Whole animal</tissue>
    </source>
</reference>
<dbReference type="AlphaFoldDB" id="A0A9D4F8H4"/>
<evidence type="ECO:0000313" key="5">
    <source>
        <dbReference type="EMBL" id="KAH3794230.1"/>
    </source>
</evidence>
<dbReference type="PANTHER" id="PTHR10656">
    <property type="entry name" value="CELL FATE DETERMINING PROTEIN MAB21-RELATED"/>
    <property type="match status" value="1"/>
</dbReference>
<comment type="similarity">
    <text evidence="1">Belongs to the mab-21 family.</text>
</comment>
<keyword evidence="6" id="KW-1185">Reference proteome</keyword>
<dbReference type="InterPro" id="IPR046906">
    <property type="entry name" value="Mab-21_HhH/H2TH-like"/>
</dbReference>
<evidence type="ECO:0008006" key="7">
    <source>
        <dbReference type="Google" id="ProtNLM"/>
    </source>
</evidence>
<dbReference type="InterPro" id="IPR046903">
    <property type="entry name" value="Mab-21-like_nuc_Trfase"/>
</dbReference>
<dbReference type="Pfam" id="PF20266">
    <property type="entry name" value="Mab-21_C"/>
    <property type="match status" value="1"/>
</dbReference>
<feature type="domain" description="Mab-21-like HhH/H2TH-like" evidence="4">
    <location>
        <begin position="397"/>
        <end position="479"/>
    </location>
</feature>
<evidence type="ECO:0000256" key="2">
    <source>
        <dbReference type="SAM" id="MobiDB-lite"/>
    </source>
</evidence>
<evidence type="ECO:0000256" key="1">
    <source>
        <dbReference type="ARBA" id="ARBA00008307"/>
    </source>
</evidence>
<dbReference type="Gene3D" id="1.10.1410.40">
    <property type="match status" value="1"/>
</dbReference>
<feature type="compositionally biased region" description="Polar residues" evidence="2">
    <location>
        <begin position="7"/>
        <end position="21"/>
    </location>
</feature>
<dbReference type="InterPro" id="IPR024810">
    <property type="entry name" value="MAB21L/cGLR"/>
</dbReference>
<proteinExistence type="inferred from homology"/>